<sequence length="141" mass="15339">MTSSSTTPARRQRQRWQPPTHHGFALHLTMRCRLHRPCRPATVAHCSPLGFTKKSAGQAAKGRWRRQPSAASSRITEEKTRIEAVTEEKATTEGVVGGKEARRCGGSERGSCFDGGGARHGGMGGAIYLLALEDRKVIKDS</sequence>
<reference evidence="2" key="1">
    <citation type="submission" date="2014-09" db="EMBL/GenBank/DDBJ databases">
        <authorList>
            <person name="Magalhaes I.L.F."/>
            <person name="Oliveira U."/>
            <person name="Santos F.R."/>
            <person name="Vidigal T.H.D.A."/>
            <person name="Brescovit A.D."/>
            <person name="Santos A.J."/>
        </authorList>
    </citation>
    <scope>NUCLEOTIDE SEQUENCE</scope>
    <source>
        <tissue evidence="2">Shoot tissue taken approximately 20 cm above the soil surface</tissue>
    </source>
</reference>
<accession>A0A0A9HPN5</accession>
<protein>
    <submittedName>
        <fullName evidence="2">Uncharacterized protein</fullName>
    </submittedName>
</protein>
<dbReference type="AlphaFoldDB" id="A0A0A9HPN5"/>
<name>A0A0A9HPN5_ARUDO</name>
<evidence type="ECO:0000313" key="2">
    <source>
        <dbReference type="EMBL" id="JAE38657.1"/>
    </source>
</evidence>
<dbReference type="EMBL" id="GBRH01159239">
    <property type="protein sequence ID" value="JAE38657.1"/>
    <property type="molecule type" value="Transcribed_RNA"/>
</dbReference>
<evidence type="ECO:0000256" key="1">
    <source>
        <dbReference type="SAM" id="MobiDB-lite"/>
    </source>
</evidence>
<proteinExistence type="predicted"/>
<feature type="region of interest" description="Disordered" evidence="1">
    <location>
        <begin position="57"/>
        <end position="110"/>
    </location>
</feature>
<organism evidence="2">
    <name type="scientific">Arundo donax</name>
    <name type="common">Giant reed</name>
    <name type="synonym">Donax arundinaceus</name>
    <dbReference type="NCBI Taxonomy" id="35708"/>
    <lineage>
        <taxon>Eukaryota</taxon>
        <taxon>Viridiplantae</taxon>
        <taxon>Streptophyta</taxon>
        <taxon>Embryophyta</taxon>
        <taxon>Tracheophyta</taxon>
        <taxon>Spermatophyta</taxon>
        <taxon>Magnoliopsida</taxon>
        <taxon>Liliopsida</taxon>
        <taxon>Poales</taxon>
        <taxon>Poaceae</taxon>
        <taxon>PACMAD clade</taxon>
        <taxon>Arundinoideae</taxon>
        <taxon>Arundineae</taxon>
        <taxon>Arundo</taxon>
    </lineage>
</organism>
<feature type="compositionally biased region" description="Basic and acidic residues" evidence="1">
    <location>
        <begin position="75"/>
        <end position="91"/>
    </location>
</feature>
<feature type="region of interest" description="Disordered" evidence="1">
    <location>
        <begin position="1"/>
        <end position="22"/>
    </location>
</feature>
<reference evidence="2" key="2">
    <citation type="journal article" date="2015" name="Data Brief">
        <title>Shoot transcriptome of the giant reed, Arundo donax.</title>
        <authorList>
            <person name="Barrero R.A."/>
            <person name="Guerrero F.D."/>
            <person name="Moolhuijzen P."/>
            <person name="Goolsby J.A."/>
            <person name="Tidwell J."/>
            <person name="Bellgard S.E."/>
            <person name="Bellgard M.I."/>
        </authorList>
    </citation>
    <scope>NUCLEOTIDE SEQUENCE</scope>
    <source>
        <tissue evidence="2">Shoot tissue taken approximately 20 cm above the soil surface</tissue>
    </source>
</reference>